<dbReference type="SMART" id="SM00342">
    <property type="entry name" value="HTH_ARAC"/>
    <property type="match status" value="1"/>
</dbReference>
<keyword evidence="1" id="KW-0805">Transcription regulation</keyword>
<name>A0ABP4K2J0_9MICO</name>
<comment type="caution">
    <text evidence="5">The sequence shown here is derived from an EMBL/GenBank/DDBJ whole genome shotgun (WGS) entry which is preliminary data.</text>
</comment>
<evidence type="ECO:0000313" key="5">
    <source>
        <dbReference type="EMBL" id="GAA1491987.1"/>
    </source>
</evidence>
<dbReference type="PANTHER" id="PTHR46796:SF12">
    <property type="entry name" value="HTH-TYPE DNA-BINDING TRANSCRIPTIONAL ACTIVATOR EUTR"/>
    <property type="match status" value="1"/>
</dbReference>
<dbReference type="PROSITE" id="PS01124">
    <property type="entry name" value="HTH_ARAC_FAMILY_2"/>
    <property type="match status" value="1"/>
</dbReference>
<feature type="domain" description="HTH araC/xylS-type" evidence="4">
    <location>
        <begin position="216"/>
        <end position="317"/>
    </location>
</feature>
<sequence length="321" mass="34276">MDSVEQPLVHVDRRGIAVDEAVAFYEHVYGSQDIHIGDAATEGFSWRYRAVGDHDVTVGTSSVAARRWGTIDPGDDYVLAWASAPGIRIDTGSTAPVDMLPGVPVMYPAGRDFTFSAAPTVQHLIRFDRSFLESVAAARQGDLPAPLQFAARPDPAALQQLRLVISAAAGALLDPGTARDRRAAVNTTVAEAVAATFDARPVPPAGLLSEGPATMRLAQEWMVANARRPITITDVSVAAGVAVRSLQASFRRHTGASPMHFLRQVRLHRVRAELSAADPDTATVAQIALGWGVGHLGRFSGTYAATFGEPPSVTLRRRRSV</sequence>
<keyword evidence="6" id="KW-1185">Reference proteome</keyword>
<gene>
    <name evidence="5" type="ORF">GCM10009627_03330</name>
</gene>
<organism evidence="5 6">
    <name type="scientific">Curtobacterium herbarum</name>
    <dbReference type="NCBI Taxonomy" id="150122"/>
    <lineage>
        <taxon>Bacteria</taxon>
        <taxon>Bacillati</taxon>
        <taxon>Actinomycetota</taxon>
        <taxon>Actinomycetes</taxon>
        <taxon>Micrococcales</taxon>
        <taxon>Microbacteriaceae</taxon>
        <taxon>Curtobacterium</taxon>
    </lineage>
</organism>
<accession>A0ABP4K2J0</accession>
<dbReference type="InterPro" id="IPR018060">
    <property type="entry name" value="HTH_AraC"/>
</dbReference>
<protein>
    <submittedName>
        <fullName evidence="5">Helix-turn-helix domain-containing protein</fullName>
    </submittedName>
</protein>
<evidence type="ECO:0000256" key="3">
    <source>
        <dbReference type="ARBA" id="ARBA00023163"/>
    </source>
</evidence>
<keyword evidence="3" id="KW-0804">Transcription</keyword>
<dbReference type="RefSeq" id="WP_204609200.1">
    <property type="nucleotide sequence ID" value="NZ_BAAAJX010000002.1"/>
</dbReference>
<dbReference type="SUPFAM" id="SSF46689">
    <property type="entry name" value="Homeodomain-like"/>
    <property type="match status" value="1"/>
</dbReference>
<evidence type="ECO:0000256" key="2">
    <source>
        <dbReference type="ARBA" id="ARBA00023125"/>
    </source>
</evidence>
<dbReference type="Gene3D" id="1.10.10.60">
    <property type="entry name" value="Homeodomain-like"/>
    <property type="match status" value="1"/>
</dbReference>
<proteinExistence type="predicted"/>
<dbReference type="PANTHER" id="PTHR46796">
    <property type="entry name" value="HTH-TYPE TRANSCRIPTIONAL ACTIVATOR RHAS-RELATED"/>
    <property type="match status" value="1"/>
</dbReference>
<evidence type="ECO:0000259" key="4">
    <source>
        <dbReference type="PROSITE" id="PS01124"/>
    </source>
</evidence>
<dbReference type="InterPro" id="IPR050204">
    <property type="entry name" value="AraC_XylS_family_regulators"/>
</dbReference>
<dbReference type="Proteomes" id="UP001501742">
    <property type="component" value="Unassembled WGS sequence"/>
</dbReference>
<dbReference type="EMBL" id="BAAAJX010000002">
    <property type="protein sequence ID" value="GAA1491987.1"/>
    <property type="molecule type" value="Genomic_DNA"/>
</dbReference>
<dbReference type="InterPro" id="IPR018062">
    <property type="entry name" value="HTH_AraC-typ_CS"/>
</dbReference>
<dbReference type="InterPro" id="IPR009057">
    <property type="entry name" value="Homeodomain-like_sf"/>
</dbReference>
<evidence type="ECO:0000313" key="6">
    <source>
        <dbReference type="Proteomes" id="UP001501742"/>
    </source>
</evidence>
<dbReference type="PROSITE" id="PS00041">
    <property type="entry name" value="HTH_ARAC_FAMILY_1"/>
    <property type="match status" value="1"/>
</dbReference>
<reference evidence="6" key="1">
    <citation type="journal article" date="2019" name="Int. J. Syst. Evol. Microbiol.">
        <title>The Global Catalogue of Microorganisms (GCM) 10K type strain sequencing project: providing services to taxonomists for standard genome sequencing and annotation.</title>
        <authorList>
            <consortium name="The Broad Institute Genomics Platform"/>
            <consortium name="The Broad Institute Genome Sequencing Center for Infectious Disease"/>
            <person name="Wu L."/>
            <person name="Ma J."/>
        </authorList>
    </citation>
    <scope>NUCLEOTIDE SEQUENCE [LARGE SCALE GENOMIC DNA]</scope>
    <source>
        <strain evidence="6">JCM 12140</strain>
    </source>
</reference>
<evidence type="ECO:0000256" key="1">
    <source>
        <dbReference type="ARBA" id="ARBA00023015"/>
    </source>
</evidence>
<keyword evidence="2" id="KW-0238">DNA-binding</keyword>
<dbReference type="Pfam" id="PF12833">
    <property type="entry name" value="HTH_18"/>
    <property type="match status" value="1"/>
</dbReference>